<evidence type="ECO:0000313" key="5">
    <source>
        <dbReference type="WBParaSite" id="DME_0000913001-mRNA-1"/>
    </source>
</evidence>
<dbReference type="Proteomes" id="UP000274756">
    <property type="component" value="Unassembled WGS sequence"/>
</dbReference>
<keyword evidence="1" id="KW-1133">Transmembrane helix</keyword>
<organism evidence="3 5">
    <name type="scientific">Dracunculus medinensis</name>
    <name type="common">Guinea worm</name>
    <dbReference type="NCBI Taxonomy" id="318479"/>
    <lineage>
        <taxon>Eukaryota</taxon>
        <taxon>Metazoa</taxon>
        <taxon>Ecdysozoa</taxon>
        <taxon>Nematoda</taxon>
        <taxon>Chromadorea</taxon>
        <taxon>Rhabditida</taxon>
        <taxon>Spirurina</taxon>
        <taxon>Dracunculoidea</taxon>
        <taxon>Dracunculidae</taxon>
        <taxon>Dracunculus</taxon>
    </lineage>
</organism>
<reference evidence="2 4" key="2">
    <citation type="submission" date="2018-11" db="EMBL/GenBank/DDBJ databases">
        <authorList>
            <consortium name="Pathogen Informatics"/>
        </authorList>
    </citation>
    <scope>NUCLEOTIDE SEQUENCE [LARGE SCALE GENOMIC DNA]</scope>
</reference>
<proteinExistence type="predicted"/>
<evidence type="ECO:0000256" key="1">
    <source>
        <dbReference type="SAM" id="Phobius"/>
    </source>
</evidence>
<keyword evidence="1" id="KW-0472">Membrane</keyword>
<evidence type="ECO:0000313" key="3">
    <source>
        <dbReference type="Proteomes" id="UP000038040"/>
    </source>
</evidence>
<keyword evidence="1" id="KW-0812">Transmembrane</keyword>
<dbReference type="EMBL" id="UYYG01000086">
    <property type="protein sequence ID" value="VDN52894.1"/>
    <property type="molecule type" value="Genomic_DNA"/>
</dbReference>
<name>A0A0N4UMP4_DRAME</name>
<dbReference type="STRING" id="318479.A0A0N4UMP4"/>
<accession>A0A0N4UMP4</accession>
<dbReference type="AlphaFoldDB" id="A0A0N4UMP4"/>
<protein>
    <submittedName>
        <fullName evidence="5">COX6C domain-containing protein</fullName>
    </submittedName>
</protein>
<dbReference type="Proteomes" id="UP000038040">
    <property type="component" value="Unplaced"/>
</dbReference>
<sequence length="92" mass="10680">MRIPSGAPVPFWFNLLNRFKFTKYFRKPPLGSTAVIGTVLLTFLSIAAVTVYPKSNADSYRKLQKENWQLLNMNREDVAQGMRPWSDPFDRK</sequence>
<feature type="transmembrane region" description="Helical" evidence="1">
    <location>
        <begin position="30"/>
        <end position="52"/>
    </location>
</feature>
<reference evidence="5" key="1">
    <citation type="submission" date="2017-02" db="UniProtKB">
        <authorList>
            <consortium name="WormBaseParasite"/>
        </authorList>
    </citation>
    <scope>IDENTIFICATION</scope>
</reference>
<dbReference type="OrthoDB" id="5837390at2759"/>
<dbReference type="WBParaSite" id="DME_0000913001-mRNA-1">
    <property type="protein sequence ID" value="DME_0000913001-mRNA-1"/>
    <property type="gene ID" value="DME_0000913001"/>
</dbReference>
<keyword evidence="4" id="KW-1185">Reference proteome</keyword>
<evidence type="ECO:0000313" key="2">
    <source>
        <dbReference type="EMBL" id="VDN52894.1"/>
    </source>
</evidence>
<gene>
    <name evidence="2" type="ORF">DME_LOCUS2867</name>
</gene>
<evidence type="ECO:0000313" key="4">
    <source>
        <dbReference type="Proteomes" id="UP000274756"/>
    </source>
</evidence>